<gene>
    <name evidence="2" type="ORF">MOS_175</name>
</gene>
<dbReference type="AlphaFoldDB" id="A0AAI8AMH7"/>
<keyword evidence="1" id="KW-0472">Membrane</keyword>
<accession>A0AAI8AMH7</accession>
<reference evidence="2 3" key="1">
    <citation type="journal article" date="2013" name="Genome Announc.">
        <title>Complete Genome Sequence of Mycoplasma hyorhinis Strain SK76.</title>
        <authorList>
            <person name="Goodison S."/>
            <person name="Urquidi V."/>
            <person name="Kumar D."/>
            <person name="Reyes L."/>
            <person name="Rosser C.J."/>
        </authorList>
    </citation>
    <scope>NUCLEOTIDE SEQUENCE [LARGE SCALE GENOMIC DNA]</scope>
    <source>
        <strain evidence="2 3">SK76</strain>
    </source>
</reference>
<feature type="transmembrane region" description="Helical" evidence="1">
    <location>
        <begin position="47"/>
        <end position="71"/>
    </location>
</feature>
<dbReference type="KEGG" id="mhs:MOS_175"/>
<dbReference type="Proteomes" id="UP000009399">
    <property type="component" value="Chromosome"/>
</dbReference>
<dbReference type="RefSeq" id="WP_015084045.1">
    <property type="nucleotide sequence ID" value="NC_019552.1"/>
</dbReference>
<dbReference type="EMBL" id="CP003914">
    <property type="protein sequence ID" value="AFX74104.1"/>
    <property type="molecule type" value="Genomic_DNA"/>
</dbReference>
<keyword evidence="1" id="KW-0812">Transmembrane</keyword>
<evidence type="ECO:0000313" key="2">
    <source>
        <dbReference type="EMBL" id="AFX74104.1"/>
    </source>
</evidence>
<sequence length="75" mass="8942">MFKKYTKYEDKINNELNDFQEIADFEAEKSDLIVVNYQEKQRKSAKIFFIFALVVIVLVIITLIVFLSWFVSTQK</sequence>
<proteinExistence type="predicted"/>
<organism evidence="2 3">
    <name type="scientific">Mesomycoplasma hyorhinis SK76</name>
    <dbReference type="NCBI Taxonomy" id="1118964"/>
    <lineage>
        <taxon>Bacteria</taxon>
        <taxon>Bacillati</taxon>
        <taxon>Mycoplasmatota</taxon>
        <taxon>Mycoplasmoidales</taxon>
        <taxon>Metamycoplasmataceae</taxon>
        <taxon>Mesomycoplasma</taxon>
    </lineage>
</organism>
<name>A0AAI8AMH7_MESHY</name>
<evidence type="ECO:0000313" key="3">
    <source>
        <dbReference type="Proteomes" id="UP000009399"/>
    </source>
</evidence>
<evidence type="ECO:0000256" key="1">
    <source>
        <dbReference type="SAM" id="Phobius"/>
    </source>
</evidence>
<protein>
    <submittedName>
        <fullName evidence="2">Uncharacterized protein</fullName>
    </submittedName>
</protein>
<keyword evidence="1" id="KW-1133">Transmembrane helix</keyword>